<dbReference type="PANTHER" id="PTHR34385">
    <property type="entry name" value="D-ALANYL-D-ALANINE CARBOXYPEPTIDASE"/>
    <property type="match status" value="1"/>
</dbReference>
<organism evidence="3 4">
    <name type="scientific">Phenylobacterium terrae</name>
    <dbReference type="NCBI Taxonomy" id="2665495"/>
    <lineage>
        <taxon>Bacteria</taxon>
        <taxon>Pseudomonadati</taxon>
        <taxon>Pseudomonadota</taxon>
        <taxon>Alphaproteobacteria</taxon>
        <taxon>Caulobacterales</taxon>
        <taxon>Caulobacteraceae</taxon>
        <taxon>Phenylobacterium</taxon>
    </lineage>
</organism>
<keyword evidence="4" id="KW-1185">Reference proteome</keyword>
<sequence>MKASGRGRFRAAAALALMVAACSPQDGQPGDGFILRAPPKAKDRAQSQAAAPGPAAPLPPPGQAASDLGDQACHQGPLVNAARANAAQLRSLAWNPFGRPEVGWETYYRLIAREIGSSCPPDSPGFAAALARWQANNGLAQTGILDEAVFIQMKNKWQLKRPVVRAMRQGGCPPPPASHQLATARPDESYGGKTIELRRGALAAYRRMVQAAKAEQPQIARDPRNLTIFSGYRSPEYDAARCARDQNCDGLVRARCSPHRTGLAMDIYVGQAPGYGPDSSADPNRLYMSKTATYAWLTANAHRFGFVNYPFEPWHWEWTGEAP</sequence>
<comment type="caution">
    <text evidence="3">The sequence shown here is derived from an EMBL/GenBank/DDBJ whole genome shotgun (WGS) entry which is preliminary data.</text>
</comment>
<gene>
    <name evidence="3" type="ORF">ACFSC0_10650</name>
</gene>
<accession>A0ABW4N1Y7</accession>
<dbReference type="Proteomes" id="UP001597237">
    <property type="component" value="Unassembled WGS sequence"/>
</dbReference>
<dbReference type="PROSITE" id="PS51257">
    <property type="entry name" value="PROKAR_LIPOPROTEIN"/>
    <property type="match status" value="1"/>
</dbReference>
<name>A0ABW4N1Y7_9CAUL</name>
<dbReference type="EMBL" id="JBHUEY010000001">
    <property type="protein sequence ID" value="MFD1783853.1"/>
    <property type="molecule type" value="Genomic_DNA"/>
</dbReference>
<feature type="region of interest" description="Disordered" evidence="1">
    <location>
        <begin position="26"/>
        <end position="71"/>
    </location>
</feature>
<dbReference type="InterPro" id="IPR003709">
    <property type="entry name" value="VanY-like_core_dom"/>
</dbReference>
<proteinExistence type="predicted"/>
<feature type="domain" description="D-alanyl-D-alanine carboxypeptidase-like core" evidence="2">
    <location>
        <begin position="195"/>
        <end position="320"/>
    </location>
</feature>
<evidence type="ECO:0000313" key="4">
    <source>
        <dbReference type="Proteomes" id="UP001597237"/>
    </source>
</evidence>
<evidence type="ECO:0000313" key="3">
    <source>
        <dbReference type="EMBL" id="MFD1783853.1"/>
    </source>
</evidence>
<dbReference type="InterPro" id="IPR009045">
    <property type="entry name" value="Zn_M74/Hedgehog-like"/>
</dbReference>
<evidence type="ECO:0000256" key="1">
    <source>
        <dbReference type="SAM" id="MobiDB-lite"/>
    </source>
</evidence>
<dbReference type="PANTHER" id="PTHR34385:SF1">
    <property type="entry name" value="PEPTIDOGLYCAN L-ALANYL-D-GLUTAMATE ENDOPEPTIDASE CWLK"/>
    <property type="match status" value="1"/>
</dbReference>
<dbReference type="InterPro" id="IPR052179">
    <property type="entry name" value="DD-CPase-like"/>
</dbReference>
<dbReference type="SUPFAM" id="SSF55166">
    <property type="entry name" value="Hedgehog/DD-peptidase"/>
    <property type="match status" value="1"/>
</dbReference>
<dbReference type="RefSeq" id="WP_377282955.1">
    <property type="nucleotide sequence ID" value="NZ_JBHRSI010000008.1"/>
</dbReference>
<reference evidence="4" key="1">
    <citation type="journal article" date="2019" name="Int. J. Syst. Evol. Microbiol.">
        <title>The Global Catalogue of Microorganisms (GCM) 10K type strain sequencing project: providing services to taxonomists for standard genome sequencing and annotation.</title>
        <authorList>
            <consortium name="The Broad Institute Genomics Platform"/>
            <consortium name="The Broad Institute Genome Sequencing Center for Infectious Disease"/>
            <person name="Wu L."/>
            <person name="Ma J."/>
        </authorList>
    </citation>
    <scope>NUCLEOTIDE SEQUENCE [LARGE SCALE GENOMIC DNA]</scope>
    <source>
        <strain evidence="4">DFY28</strain>
    </source>
</reference>
<dbReference type="Pfam" id="PF02557">
    <property type="entry name" value="VanY"/>
    <property type="match status" value="1"/>
</dbReference>
<dbReference type="Gene3D" id="3.30.1380.10">
    <property type="match status" value="1"/>
</dbReference>
<evidence type="ECO:0000259" key="2">
    <source>
        <dbReference type="Pfam" id="PF02557"/>
    </source>
</evidence>
<protein>
    <submittedName>
        <fullName evidence="3">M15 family metallopeptidase</fullName>
    </submittedName>
</protein>